<feature type="transmembrane region" description="Helical" evidence="1">
    <location>
        <begin position="12"/>
        <end position="33"/>
    </location>
</feature>
<dbReference type="RefSeq" id="WP_228352237.1">
    <property type="nucleotide sequence ID" value="NZ_JACEGA010000001.1"/>
</dbReference>
<sequence>MKINYLSDSVRILIFAAAVIITCIMVALGFQAADTAKALSNNAISQMADLNNDINDSEIKMYDDMEVYGSDVVNFIKKHLGDYTETETAPIYVNVITSLSENTYRNNSCHTQIRDFTNNRYIKPTAKFVGHLVVNSNKVIVGITFTQL</sequence>
<name>A0A839JZ78_9FIRM</name>
<evidence type="ECO:0000313" key="3">
    <source>
        <dbReference type="Proteomes" id="UP000574276"/>
    </source>
</evidence>
<dbReference type="AlphaFoldDB" id="A0A839JZ78"/>
<proteinExistence type="predicted"/>
<keyword evidence="1" id="KW-0812">Transmembrane</keyword>
<accession>A0A839JZ78</accession>
<organism evidence="2 3">
    <name type="scientific">Variimorphobacter saccharofermentans</name>
    <dbReference type="NCBI Taxonomy" id="2755051"/>
    <lineage>
        <taxon>Bacteria</taxon>
        <taxon>Bacillati</taxon>
        <taxon>Bacillota</taxon>
        <taxon>Clostridia</taxon>
        <taxon>Lachnospirales</taxon>
        <taxon>Lachnospiraceae</taxon>
        <taxon>Variimorphobacter</taxon>
    </lineage>
</organism>
<keyword evidence="1" id="KW-0472">Membrane</keyword>
<protein>
    <submittedName>
        <fullName evidence="2">Uncharacterized protein</fullName>
    </submittedName>
</protein>
<gene>
    <name evidence="2" type="ORF">H0486_06490</name>
</gene>
<evidence type="ECO:0000256" key="1">
    <source>
        <dbReference type="SAM" id="Phobius"/>
    </source>
</evidence>
<keyword evidence="3" id="KW-1185">Reference proteome</keyword>
<dbReference type="Proteomes" id="UP000574276">
    <property type="component" value="Unassembled WGS sequence"/>
</dbReference>
<dbReference type="EMBL" id="JACEGA010000001">
    <property type="protein sequence ID" value="MBB2182518.1"/>
    <property type="molecule type" value="Genomic_DNA"/>
</dbReference>
<keyword evidence="1" id="KW-1133">Transmembrane helix</keyword>
<reference evidence="2 3" key="1">
    <citation type="submission" date="2020-07" db="EMBL/GenBank/DDBJ databases">
        <title>Characterization and genome sequencing of isolate MD1, a novel member within the family Lachnospiraceae.</title>
        <authorList>
            <person name="Rettenmaier R."/>
            <person name="Di Bello L."/>
            <person name="Zinser C."/>
            <person name="Scheitz K."/>
            <person name="Liebl W."/>
            <person name="Zverlov V."/>
        </authorList>
    </citation>
    <scope>NUCLEOTIDE SEQUENCE [LARGE SCALE GENOMIC DNA]</scope>
    <source>
        <strain evidence="2 3">MD1</strain>
    </source>
</reference>
<comment type="caution">
    <text evidence="2">The sequence shown here is derived from an EMBL/GenBank/DDBJ whole genome shotgun (WGS) entry which is preliminary data.</text>
</comment>
<evidence type="ECO:0000313" key="2">
    <source>
        <dbReference type="EMBL" id="MBB2182518.1"/>
    </source>
</evidence>